<evidence type="ECO:0000256" key="1">
    <source>
        <dbReference type="SAM" id="SignalP"/>
    </source>
</evidence>
<dbReference type="EMBL" id="CACVAS010000052">
    <property type="protein sequence ID" value="CAA6808442.1"/>
    <property type="molecule type" value="Genomic_DNA"/>
</dbReference>
<dbReference type="SUPFAM" id="SSF47781">
    <property type="entry name" value="RuvA domain 2-like"/>
    <property type="match status" value="1"/>
</dbReference>
<feature type="signal peptide" evidence="1">
    <location>
        <begin position="1"/>
        <end position="20"/>
    </location>
</feature>
<feature type="domain" description="Helix-hairpin-helix DNA-binding motif class 1" evidence="2">
    <location>
        <begin position="59"/>
        <end position="78"/>
    </location>
</feature>
<keyword evidence="1" id="KW-0732">Signal</keyword>
<feature type="domain" description="Helix-hairpin-helix DNA-binding motif class 1" evidence="2">
    <location>
        <begin position="30"/>
        <end position="49"/>
    </location>
</feature>
<feature type="chain" id="PRO_5038254390" description="Helix-hairpin-helix DNA-binding motif class 1 domain-containing protein" evidence="1">
    <location>
        <begin position="21"/>
        <end position="105"/>
    </location>
</feature>
<dbReference type="EMBL" id="CACVAZ010000038">
    <property type="protein sequence ID" value="CAA6807339.1"/>
    <property type="molecule type" value="Genomic_DNA"/>
</dbReference>
<sequence length="105" mass="11786">MFGRVVLSLMLMASFGFGMSASMLQTASKGELGCIKGLGKKRIEALMDYRKKEKINTLDELLNIKGIGKSTLNNIQNDVKKKVCTNFNLEKSQKKENRKKDIKAE</sequence>
<dbReference type="InterPro" id="IPR010994">
    <property type="entry name" value="RuvA_2-like"/>
</dbReference>
<reference evidence="4" key="1">
    <citation type="submission" date="2020-01" db="EMBL/GenBank/DDBJ databases">
        <authorList>
            <person name="Meier V. D."/>
            <person name="Meier V D."/>
        </authorList>
    </citation>
    <scope>NUCLEOTIDE SEQUENCE</scope>
    <source>
        <strain evidence="4">HLG_WM_MAG_01</strain>
        <strain evidence="3">HLG_WM_MAG_02</strain>
    </source>
</reference>
<dbReference type="GO" id="GO:0003677">
    <property type="term" value="F:DNA binding"/>
    <property type="evidence" value="ECO:0007669"/>
    <property type="project" value="InterPro"/>
</dbReference>
<protein>
    <recommendedName>
        <fullName evidence="2">Helix-hairpin-helix DNA-binding motif class 1 domain-containing protein</fullName>
    </recommendedName>
</protein>
<dbReference type="Gene3D" id="1.10.150.320">
    <property type="entry name" value="Photosystem II 12 kDa extrinsic protein"/>
    <property type="match status" value="1"/>
</dbReference>
<accession>A0A6S6SZR4</accession>
<gene>
    <name evidence="3" type="ORF">HELGO_WM33890</name>
    <name evidence="4" type="ORF">HELGO_WM35368</name>
</gene>
<dbReference type="SMART" id="SM00278">
    <property type="entry name" value="HhH1"/>
    <property type="match status" value="2"/>
</dbReference>
<proteinExistence type="predicted"/>
<dbReference type="Pfam" id="PF12836">
    <property type="entry name" value="HHH_3"/>
    <property type="match status" value="1"/>
</dbReference>
<dbReference type="GO" id="GO:0006281">
    <property type="term" value="P:DNA repair"/>
    <property type="evidence" value="ECO:0007669"/>
    <property type="project" value="InterPro"/>
</dbReference>
<evidence type="ECO:0000259" key="2">
    <source>
        <dbReference type="SMART" id="SM00278"/>
    </source>
</evidence>
<name>A0A6S6SZR4_9BACT</name>
<evidence type="ECO:0000313" key="4">
    <source>
        <dbReference type="EMBL" id="CAA6808442.1"/>
    </source>
</evidence>
<dbReference type="InterPro" id="IPR003583">
    <property type="entry name" value="Hlx-hairpin-Hlx_DNA-bd_motif"/>
</dbReference>
<dbReference type="AlphaFoldDB" id="A0A6S6SZR4"/>
<organism evidence="4">
    <name type="scientific">uncultured Sulfurovum sp</name>
    <dbReference type="NCBI Taxonomy" id="269237"/>
    <lineage>
        <taxon>Bacteria</taxon>
        <taxon>Pseudomonadati</taxon>
        <taxon>Campylobacterota</taxon>
        <taxon>Epsilonproteobacteria</taxon>
        <taxon>Campylobacterales</taxon>
        <taxon>Sulfurovaceae</taxon>
        <taxon>Sulfurovum</taxon>
        <taxon>environmental samples</taxon>
    </lineage>
</organism>
<evidence type="ECO:0000313" key="3">
    <source>
        <dbReference type="EMBL" id="CAA6807339.1"/>
    </source>
</evidence>